<dbReference type="EMBL" id="CAICTM010000038">
    <property type="protein sequence ID" value="CAB9498434.1"/>
    <property type="molecule type" value="Genomic_DNA"/>
</dbReference>
<comment type="caution">
    <text evidence="2">The sequence shown here is derived from an EMBL/GenBank/DDBJ whole genome shotgun (WGS) entry which is preliminary data.</text>
</comment>
<gene>
    <name evidence="2" type="ORF">SEMRO_38_G023650.1</name>
</gene>
<feature type="compositionally biased region" description="Polar residues" evidence="1">
    <location>
        <begin position="439"/>
        <end position="465"/>
    </location>
</feature>
<dbReference type="Proteomes" id="UP001153069">
    <property type="component" value="Unassembled WGS sequence"/>
</dbReference>
<feature type="compositionally biased region" description="Polar residues" evidence="1">
    <location>
        <begin position="234"/>
        <end position="247"/>
    </location>
</feature>
<organism evidence="2 3">
    <name type="scientific">Seminavis robusta</name>
    <dbReference type="NCBI Taxonomy" id="568900"/>
    <lineage>
        <taxon>Eukaryota</taxon>
        <taxon>Sar</taxon>
        <taxon>Stramenopiles</taxon>
        <taxon>Ochrophyta</taxon>
        <taxon>Bacillariophyta</taxon>
        <taxon>Bacillariophyceae</taxon>
        <taxon>Bacillariophycidae</taxon>
        <taxon>Naviculales</taxon>
        <taxon>Naviculaceae</taxon>
        <taxon>Seminavis</taxon>
    </lineage>
</organism>
<keyword evidence="3" id="KW-1185">Reference proteome</keyword>
<evidence type="ECO:0000313" key="2">
    <source>
        <dbReference type="EMBL" id="CAB9498434.1"/>
    </source>
</evidence>
<protein>
    <submittedName>
        <fullName evidence="2">Uncharacterized protein</fullName>
    </submittedName>
</protein>
<feature type="compositionally biased region" description="Low complexity" evidence="1">
    <location>
        <begin position="131"/>
        <end position="147"/>
    </location>
</feature>
<evidence type="ECO:0000256" key="1">
    <source>
        <dbReference type="SAM" id="MobiDB-lite"/>
    </source>
</evidence>
<accession>A0A9N8DCV4</accession>
<sequence length="663" mass="70896">MTDTTEEGFNMLQRFSEDDDGVDARQAELMRLREDNQRRLALLQRRTATGGDPLSSAASASPLAGIPTSELLALFPRGRPNVKSVLPPSNRAVSPKPPSERLLAARRAAMRARQRDIELERELALERAQQQELDAAAPTDAAAAAQVRPPPAPTSRTQDPPGCRLIATPKPDNFLAVGNEPLIGGPAVQAPTQAPVPPAIQAATQAPVPPAVRAPTQAPPRTVQDPYRGAAAAASSNQDQFLGTTQDPYRGTAAAPTQAPVPAARRLPTAPAPARTVQDPYRGAVAAASAQDQFRGTQNPYRAAGVGGAGTATDPYEVGGAGTATDPYLAGVSAAAPSPPEPYIPNQYLAAAGASMAPAPMRAPTRPPVAAGASARGPTIEQLIGLDRVSYEVGDFMDDSDDDEGDASDLRILTAYLAGRDHEQQHQMRQRAAAMNATSNGMVDNNTNKYTPEVGTTTSQPQQVAGTKRDHQEMMSVPNPKPTKKAAKEKASPPLGPPPKYQKTKPKLLYLPSDNEDLSEYQVLVRKQIEAFQADKEDTAVSTRGRNRPIVAGQVGIRCRHCTAIPPQQRQRAAIYYPSKLDRLYQMSQTIATLHLAEHCQHIPAEIRSELSKLRECKSAALGGKKYWADAGSALGLVEYDKRIFYDASKQPEMTMKKQGASS</sequence>
<feature type="region of interest" description="Disordered" evidence="1">
    <location>
        <begin position="439"/>
        <end position="505"/>
    </location>
</feature>
<reference evidence="2" key="1">
    <citation type="submission" date="2020-06" db="EMBL/GenBank/DDBJ databases">
        <authorList>
            <consortium name="Plant Systems Biology data submission"/>
        </authorList>
    </citation>
    <scope>NUCLEOTIDE SEQUENCE</scope>
    <source>
        <strain evidence="2">D6</strain>
    </source>
</reference>
<proteinExistence type="predicted"/>
<feature type="region of interest" description="Disordered" evidence="1">
    <location>
        <begin position="229"/>
        <end position="260"/>
    </location>
</feature>
<name>A0A9N8DCV4_9STRA</name>
<feature type="region of interest" description="Disordered" evidence="1">
    <location>
        <begin position="1"/>
        <end position="20"/>
    </location>
</feature>
<feature type="region of interest" description="Disordered" evidence="1">
    <location>
        <begin position="44"/>
        <end position="63"/>
    </location>
</feature>
<feature type="region of interest" description="Disordered" evidence="1">
    <location>
        <begin position="131"/>
        <end position="164"/>
    </location>
</feature>
<dbReference type="AlphaFoldDB" id="A0A9N8DCV4"/>
<evidence type="ECO:0000313" key="3">
    <source>
        <dbReference type="Proteomes" id="UP001153069"/>
    </source>
</evidence>